<accession>A0ABY6DKH2</accession>
<feature type="transmembrane region" description="Helical" evidence="1">
    <location>
        <begin position="59"/>
        <end position="86"/>
    </location>
</feature>
<keyword evidence="1" id="KW-0472">Membrane</keyword>
<dbReference type="Pfam" id="PF10754">
    <property type="entry name" value="DUF2569"/>
    <property type="match status" value="1"/>
</dbReference>
<dbReference type="RefSeq" id="WP_263122811.1">
    <property type="nucleotide sequence ID" value="NZ_CP106753.1"/>
</dbReference>
<gene>
    <name evidence="2" type="ORF">N8I74_09750</name>
</gene>
<name>A0ABY6DKH2_9NEIS</name>
<evidence type="ECO:0000313" key="3">
    <source>
        <dbReference type="Proteomes" id="UP001061302"/>
    </source>
</evidence>
<dbReference type="Proteomes" id="UP001061302">
    <property type="component" value="Chromosome"/>
</dbReference>
<feature type="transmembrane region" description="Helical" evidence="1">
    <location>
        <begin position="95"/>
        <end position="117"/>
    </location>
</feature>
<sequence length="158" mass="17833">MEKEKNLEGLGGWLILVGLGIIISPLRILGQMFVMYSEIFSNGVWAALTTPGTEVYNPLWASILFGEMALNGVLALVWIFIAFLFFSKKKVFPKWYIGILLFTVVFILIDALVIKAVLPDEPIFDAQTYKELGRSLLVALIWIPYMQVSKRVKATFVN</sequence>
<keyword evidence="1" id="KW-1133">Transmembrane helix</keyword>
<keyword evidence="1" id="KW-0812">Transmembrane</keyword>
<dbReference type="EMBL" id="CP106753">
    <property type="protein sequence ID" value="UXY13611.1"/>
    <property type="molecule type" value="Genomic_DNA"/>
</dbReference>
<proteinExistence type="predicted"/>
<feature type="transmembrane region" description="Helical" evidence="1">
    <location>
        <begin position="12"/>
        <end position="39"/>
    </location>
</feature>
<dbReference type="InterPro" id="IPR019690">
    <property type="entry name" value="DUF2569"/>
</dbReference>
<protein>
    <submittedName>
        <fullName evidence="2">DUF2569 domain-containing protein</fullName>
    </submittedName>
</protein>
<organism evidence="2 3">
    <name type="scientific">Chitiniphilus purpureus</name>
    <dbReference type="NCBI Taxonomy" id="2981137"/>
    <lineage>
        <taxon>Bacteria</taxon>
        <taxon>Pseudomonadati</taxon>
        <taxon>Pseudomonadota</taxon>
        <taxon>Betaproteobacteria</taxon>
        <taxon>Neisseriales</taxon>
        <taxon>Chitinibacteraceae</taxon>
        <taxon>Chitiniphilus</taxon>
    </lineage>
</organism>
<evidence type="ECO:0000313" key="2">
    <source>
        <dbReference type="EMBL" id="UXY13611.1"/>
    </source>
</evidence>
<keyword evidence="3" id="KW-1185">Reference proteome</keyword>
<evidence type="ECO:0000256" key="1">
    <source>
        <dbReference type="SAM" id="Phobius"/>
    </source>
</evidence>
<reference evidence="2" key="1">
    <citation type="submission" date="2022-10" db="EMBL/GenBank/DDBJ databases">
        <title>Chitiniphilus purpureus sp. nov., a novel chitin-degrading bacterium isolated from crawfish pond sediment.</title>
        <authorList>
            <person name="Li K."/>
        </authorList>
    </citation>
    <scope>NUCLEOTIDE SEQUENCE</scope>
    <source>
        <strain evidence="2">CD1</strain>
    </source>
</reference>